<dbReference type="InterPro" id="IPR036163">
    <property type="entry name" value="HMA_dom_sf"/>
</dbReference>
<protein>
    <recommendedName>
        <fullName evidence="10">P-type Zn(2+) transporter</fullName>
        <ecNumber evidence="10">7.2.2.12</ecNumber>
    </recommendedName>
</protein>
<evidence type="ECO:0000256" key="8">
    <source>
        <dbReference type="ARBA" id="ARBA00022989"/>
    </source>
</evidence>
<dbReference type="RefSeq" id="WP_132873257.1">
    <property type="nucleotide sequence ID" value="NZ_SMGG01000004.1"/>
</dbReference>
<evidence type="ECO:0000256" key="10">
    <source>
        <dbReference type="ARBA" id="ARBA00039097"/>
    </source>
</evidence>
<comment type="catalytic activity">
    <reaction evidence="11">
        <text>Zn(2+)(in) + ATP + H2O = Zn(2+)(out) + ADP + phosphate + H(+)</text>
        <dbReference type="Rhea" id="RHEA:20621"/>
        <dbReference type="ChEBI" id="CHEBI:15377"/>
        <dbReference type="ChEBI" id="CHEBI:15378"/>
        <dbReference type="ChEBI" id="CHEBI:29105"/>
        <dbReference type="ChEBI" id="CHEBI:30616"/>
        <dbReference type="ChEBI" id="CHEBI:43474"/>
        <dbReference type="ChEBI" id="CHEBI:456216"/>
        <dbReference type="EC" id="7.2.2.12"/>
    </reaction>
</comment>
<evidence type="ECO:0000256" key="4">
    <source>
        <dbReference type="ARBA" id="ARBA00022723"/>
    </source>
</evidence>
<dbReference type="PROSITE" id="PS50846">
    <property type="entry name" value="HMA_2"/>
    <property type="match status" value="1"/>
</dbReference>
<sequence length="712" mass="75640">MSEKQACGCCCCPQKEEIQETVPAGGEQAVFRVQGLDCADCAAKVENIIKQMEGVLYARLSFASATLTVRHNTDPAKIIRAVKQAGYSAVPADVQTEEKQSWLKDRKTVGTITSGIFLAAGFLLGMAGNEATSNALYAAAMITGGWNVALSGLYSLKKRTMDTNFLMLIAAIGAGAIGEWSEGAAVVFLFSLGNALQAYTMDKTRRSIRSLMEKAPNEALVMRDGTEKILNVNEISIGDTILVKPGEKIAMDGEVVNGFSAVNQASITGESVPTEKQTGDTVYAGTLNTTGALTIRVSRPASDSTISRIMSMVEEAQAQKAPMQSLVDRFAAWYTPAVVVSAVLLTAVPVLVFGQSFDEWFYKALVLLVISCPCALVISTPVSIVSAIGNASRRGVLIKGGVFLEQMSRIRAIAFDKTGTLTSGRPVITDVHADRVSEKELLTLAASVERFSEHPLAHSIANSVERSELLPTENFEAIPGKGAKALVEGRTVYVGNKRLFGESAFAMDELEKQGKTVVYVGTDEGILGHIALADVLRDGSHEAVKALKESGIECVAMLTGDNRRAADMIASKLELDECFSELLPEDKTAALKPLADKYGRVAMVGDGVNDAPALALADIGIAMGAAGTDAALETADIALMSDDIGKLPYLMKLSRKTVAVIKQNITFSVAVKALFIAGTFAGITNLWLAVFADTGASILVTLNGMRLIKEIK</sequence>
<dbReference type="Pfam" id="PF00702">
    <property type="entry name" value="Hydrolase"/>
    <property type="match status" value="1"/>
</dbReference>
<evidence type="ECO:0000256" key="3">
    <source>
        <dbReference type="ARBA" id="ARBA00022692"/>
    </source>
</evidence>
<dbReference type="PROSITE" id="PS00154">
    <property type="entry name" value="ATPASE_E1_E2"/>
    <property type="match status" value="1"/>
</dbReference>
<feature type="transmembrane region" description="Helical" evidence="12">
    <location>
        <begin position="109"/>
        <end position="128"/>
    </location>
</feature>
<reference evidence="14 15" key="1">
    <citation type="submission" date="2019-03" db="EMBL/GenBank/DDBJ databases">
        <title>Genomic Encyclopedia of Type Strains, Phase IV (KMG-IV): sequencing the most valuable type-strain genomes for metagenomic binning, comparative biology and taxonomic classification.</title>
        <authorList>
            <person name="Goeker M."/>
        </authorList>
    </citation>
    <scope>NUCLEOTIDE SEQUENCE [LARGE SCALE GENOMIC DNA]</scope>
    <source>
        <strain evidence="14 15">DSM 24984</strain>
    </source>
</reference>
<keyword evidence="5 12" id="KW-0547">Nucleotide-binding</keyword>
<proteinExistence type="inferred from homology"/>
<dbReference type="PANTHER" id="PTHR48085">
    <property type="entry name" value="CADMIUM/ZINC-TRANSPORTING ATPASE HMA2-RELATED"/>
    <property type="match status" value="1"/>
</dbReference>
<dbReference type="PRINTS" id="PR00941">
    <property type="entry name" value="CDATPASE"/>
</dbReference>
<evidence type="ECO:0000256" key="6">
    <source>
        <dbReference type="ARBA" id="ARBA00022840"/>
    </source>
</evidence>
<keyword evidence="12" id="KW-1003">Cell membrane</keyword>
<dbReference type="GO" id="GO:0005886">
    <property type="term" value="C:plasma membrane"/>
    <property type="evidence" value="ECO:0007669"/>
    <property type="project" value="UniProtKB-SubCell"/>
</dbReference>
<keyword evidence="9 12" id="KW-0472">Membrane</keyword>
<dbReference type="Pfam" id="PF00403">
    <property type="entry name" value="HMA"/>
    <property type="match status" value="1"/>
</dbReference>
<evidence type="ECO:0000256" key="12">
    <source>
        <dbReference type="RuleBase" id="RU362081"/>
    </source>
</evidence>
<dbReference type="NCBIfam" id="TIGR01525">
    <property type="entry name" value="ATPase-IB_hvy"/>
    <property type="match status" value="1"/>
</dbReference>
<dbReference type="InterPro" id="IPR023299">
    <property type="entry name" value="ATPase_P-typ_cyto_dom_N"/>
</dbReference>
<organism evidence="14 15">
    <name type="scientific">Seleniivibrio woodruffii</name>
    <dbReference type="NCBI Taxonomy" id="1078050"/>
    <lineage>
        <taxon>Bacteria</taxon>
        <taxon>Pseudomonadati</taxon>
        <taxon>Deferribacterota</taxon>
        <taxon>Deferribacteres</taxon>
        <taxon>Deferribacterales</taxon>
        <taxon>Geovibrionaceae</taxon>
        <taxon>Seleniivibrio</taxon>
    </lineage>
</organism>
<keyword evidence="8 12" id="KW-1133">Transmembrane helix</keyword>
<dbReference type="CDD" id="cd00371">
    <property type="entry name" value="HMA"/>
    <property type="match status" value="1"/>
</dbReference>
<dbReference type="Gene3D" id="2.70.150.10">
    <property type="entry name" value="Calcium-transporting ATPase, cytoplasmic transduction domain A"/>
    <property type="match status" value="1"/>
</dbReference>
<dbReference type="InterPro" id="IPR036412">
    <property type="entry name" value="HAD-like_sf"/>
</dbReference>
<dbReference type="EMBL" id="SMGG01000004">
    <property type="protein sequence ID" value="TCK60502.1"/>
    <property type="molecule type" value="Genomic_DNA"/>
</dbReference>
<dbReference type="SUPFAM" id="SSF55008">
    <property type="entry name" value="HMA, heavy metal-associated domain"/>
    <property type="match status" value="1"/>
</dbReference>
<dbReference type="GO" id="GO:0015086">
    <property type="term" value="F:cadmium ion transmembrane transporter activity"/>
    <property type="evidence" value="ECO:0007669"/>
    <property type="project" value="TreeGrafter"/>
</dbReference>
<dbReference type="GO" id="GO:0016463">
    <property type="term" value="F:P-type zinc transporter activity"/>
    <property type="evidence" value="ECO:0007669"/>
    <property type="project" value="UniProtKB-EC"/>
</dbReference>
<dbReference type="OrthoDB" id="9813266at2"/>
<feature type="transmembrane region" description="Helical" evidence="12">
    <location>
        <begin position="659"/>
        <end position="680"/>
    </location>
</feature>
<feature type="transmembrane region" description="Helical" evidence="12">
    <location>
        <begin position="360"/>
        <end position="389"/>
    </location>
</feature>
<keyword evidence="6 12" id="KW-0067">ATP-binding</keyword>
<gene>
    <name evidence="14" type="ORF">C8D98_1377</name>
</gene>
<evidence type="ECO:0000256" key="9">
    <source>
        <dbReference type="ARBA" id="ARBA00023136"/>
    </source>
</evidence>
<dbReference type="InterPro" id="IPR001757">
    <property type="entry name" value="P_typ_ATPase"/>
</dbReference>
<dbReference type="InterPro" id="IPR027256">
    <property type="entry name" value="P-typ_ATPase_IB"/>
</dbReference>
<evidence type="ECO:0000256" key="2">
    <source>
        <dbReference type="ARBA" id="ARBA00006024"/>
    </source>
</evidence>
<comment type="similarity">
    <text evidence="2 12">Belongs to the cation transport ATPase (P-type) (TC 3.A.3) family. Type IB subfamily.</text>
</comment>
<evidence type="ECO:0000256" key="1">
    <source>
        <dbReference type="ARBA" id="ARBA00004141"/>
    </source>
</evidence>
<dbReference type="AlphaFoldDB" id="A0A4R1K873"/>
<comment type="subcellular location">
    <subcellularLocation>
        <location evidence="12">Cell membrane</location>
    </subcellularLocation>
    <subcellularLocation>
        <location evidence="1">Membrane</location>
        <topology evidence="1">Multi-pass membrane protein</topology>
    </subcellularLocation>
</comment>
<dbReference type="InterPro" id="IPR051014">
    <property type="entry name" value="Cation_Transport_ATPase_IB"/>
</dbReference>
<evidence type="ECO:0000256" key="5">
    <source>
        <dbReference type="ARBA" id="ARBA00022741"/>
    </source>
</evidence>
<dbReference type="NCBIfam" id="TIGR01494">
    <property type="entry name" value="ATPase_P-type"/>
    <property type="match status" value="1"/>
</dbReference>
<dbReference type="SFLD" id="SFLDS00003">
    <property type="entry name" value="Haloacid_Dehalogenase"/>
    <property type="match status" value="1"/>
</dbReference>
<name>A0A4R1K873_9BACT</name>
<keyword evidence="15" id="KW-1185">Reference proteome</keyword>
<dbReference type="SUPFAM" id="SSF81665">
    <property type="entry name" value="Calcium ATPase, transmembrane domain M"/>
    <property type="match status" value="1"/>
</dbReference>
<dbReference type="NCBIfam" id="TIGR01511">
    <property type="entry name" value="ATPase-IB1_Cu"/>
    <property type="match status" value="1"/>
</dbReference>
<dbReference type="PRINTS" id="PR00119">
    <property type="entry name" value="CATATPASE"/>
</dbReference>
<dbReference type="SFLD" id="SFLDG00002">
    <property type="entry name" value="C1.7:_P-type_atpase_like"/>
    <property type="match status" value="1"/>
</dbReference>
<dbReference type="Proteomes" id="UP000294614">
    <property type="component" value="Unassembled WGS sequence"/>
</dbReference>
<dbReference type="FunFam" id="2.70.150.10:FF:000002">
    <property type="entry name" value="Copper-transporting ATPase 1, putative"/>
    <property type="match status" value="1"/>
</dbReference>
<dbReference type="SUPFAM" id="SSF81653">
    <property type="entry name" value="Calcium ATPase, transduction domain A"/>
    <property type="match status" value="1"/>
</dbReference>
<dbReference type="EC" id="7.2.2.12" evidence="10"/>
<dbReference type="GO" id="GO:0046872">
    <property type="term" value="F:metal ion binding"/>
    <property type="evidence" value="ECO:0007669"/>
    <property type="project" value="UniProtKB-KW"/>
</dbReference>
<dbReference type="GO" id="GO:0016887">
    <property type="term" value="F:ATP hydrolysis activity"/>
    <property type="evidence" value="ECO:0007669"/>
    <property type="project" value="InterPro"/>
</dbReference>
<evidence type="ECO:0000313" key="14">
    <source>
        <dbReference type="EMBL" id="TCK60502.1"/>
    </source>
</evidence>
<evidence type="ECO:0000259" key="13">
    <source>
        <dbReference type="PROSITE" id="PS50846"/>
    </source>
</evidence>
<dbReference type="GO" id="GO:0005524">
    <property type="term" value="F:ATP binding"/>
    <property type="evidence" value="ECO:0007669"/>
    <property type="project" value="UniProtKB-UniRule"/>
</dbReference>
<feature type="transmembrane region" description="Helical" evidence="12">
    <location>
        <begin position="134"/>
        <end position="154"/>
    </location>
</feature>
<dbReference type="InterPro" id="IPR023214">
    <property type="entry name" value="HAD_sf"/>
</dbReference>
<keyword evidence="4 12" id="KW-0479">Metal-binding</keyword>
<dbReference type="PANTHER" id="PTHR48085:SF5">
    <property type="entry name" value="CADMIUM_ZINC-TRANSPORTING ATPASE HMA4-RELATED"/>
    <property type="match status" value="1"/>
</dbReference>
<dbReference type="InterPro" id="IPR023298">
    <property type="entry name" value="ATPase_P-typ_TM_dom_sf"/>
</dbReference>
<dbReference type="SFLD" id="SFLDF00027">
    <property type="entry name" value="p-type_atpase"/>
    <property type="match status" value="1"/>
</dbReference>
<dbReference type="InterPro" id="IPR018303">
    <property type="entry name" value="ATPase_P-typ_P_site"/>
</dbReference>
<dbReference type="SUPFAM" id="SSF56784">
    <property type="entry name" value="HAD-like"/>
    <property type="match status" value="1"/>
</dbReference>
<evidence type="ECO:0000256" key="11">
    <source>
        <dbReference type="ARBA" id="ARBA00047308"/>
    </source>
</evidence>
<evidence type="ECO:0000256" key="7">
    <source>
        <dbReference type="ARBA" id="ARBA00022967"/>
    </source>
</evidence>
<dbReference type="InterPro" id="IPR059000">
    <property type="entry name" value="ATPase_P-type_domA"/>
</dbReference>
<dbReference type="InterPro" id="IPR006121">
    <property type="entry name" value="HMA_dom"/>
</dbReference>
<dbReference type="Gene3D" id="3.40.50.1000">
    <property type="entry name" value="HAD superfamily/HAD-like"/>
    <property type="match status" value="1"/>
</dbReference>
<feature type="transmembrane region" description="Helical" evidence="12">
    <location>
        <begin position="184"/>
        <end position="201"/>
    </location>
</feature>
<dbReference type="Pfam" id="PF00122">
    <property type="entry name" value="E1-E2_ATPase"/>
    <property type="match status" value="1"/>
</dbReference>
<comment type="caution">
    <text evidence="14">The sequence shown here is derived from an EMBL/GenBank/DDBJ whole genome shotgun (WGS) entry which is preliminary data.</text>
</comment>
<feature type="transmembrane region" description="Helical" evidence="12">
    <location>
        <begin position="330"/>
        <end position="354"/>
    </location>
</feature>
<evidence type="ECO:0000313" key="15">
    <source>
        <dbReference type="Proteomes" id="UP000294614"/>
    </source>
</evidence>
<accession>A0A4R1K873</accession>
<feature type="transmembrane region" description="Helical" evidence="12">
    <location>
        <begin position="161"/>
        <end position="178"/>
    </location>
</feature>
<keyword evidence="3 12" id="KW-0812">Transmembrane</keyword>
<dbReference type="NCBIfam" id="TIGR01512">
    <property type="entry name" value="ATPase-IB2_Cd"/>
    <property type="match status" value="1"/>
</dbReference>
<keyword evidence="7" id="KW-1278">Translocase</keyword>
<dbReference type="InterPro" id="IPR008250">
    <property type="entry name" value="ATPase_P-typ_transduc_dom_A_sf"/>
</dbReference>
<dbReference type="Gene3D" id="3.40.1110.10">
    <property type="entry name" value="Calcium-transporting ATPase, cytoplasmic domain N"/>
    <property type="match status" value="1"/>
</dbReference>
<dbReference type="Gene3D" id="3.30.70.100">
    <property type="match status" value="1"/>
</dbReference>
<dbReference type="InterPro" id="IPR044492">
    <property type="entry name" value="P_typ_ATPase_HD_dom"/>
</dbReference>
<feature type="domain" description="HMA" evidence="13">
    <location>
        <begin position="27"/>
        <end position="90"/>
    </location>
</feature>